<name>A0A6B0Y4L4_9RHOB</name>
<reference evidence="1" key="1">
    <citation type="submission" date="2019-09" db="EMBL/GenBank/DDBJ databases">
        <title>Characterisation of the sponge microbiome using genome-centric metagenomics.</title>
        <authorList>
            <person name="Engelberts J.P."/>
            <person name="Robbins S.J."/>
            <person name="De Goeij J.M."/>
            <person name="Aranda M."/>
            <person name="Bell S.C."/>
            <person name="Webster N.S."/>
        </authorList>
    </citation>
    <scope>NUCLEOTIDE SEQUENCE</scope>
    <source>
        <strain evidence="1">SB0664_bin_43</strain>
    </source>
</reference>
<proteinExistence type="predicted"/>
<dbReference type="PANTHER" id="PTHR40267">
    <property type="entry name" value="BLR3294 PROTEIN"/>
    <property type="match status" value="1"/>
</dbReference>
<feature type="non-terminal residue" evidence="1">
    <location>
        <position position="1"/>
    </location>
</feature>
<evidence type="ECO:0000313" key="1">
    <source>
        <dbReference type="EMBL" id="MXY35092.1"/>
    </source>
</evidence>
<dbReference type="InterPro" id="IPR053714">
    <property type="entry name" value="Iso_Racemase_Enz_sf"/>
</dbReference>
<dbReference type="EMBL" id="VXRY01000561">
    <property type="protein sequence ID" value="MXY35092.1"/>
    <property type="molecule type" value="Genomic_DNA"/>
</dbReference>
<sequence length="192" mass="20070">GLGASDIDDPLRLLMGVRPDIILYGCTSATLAHGPDFDRKLAARVKSVSGTETVTAAGALVSALEVLGAQRVGLASPYVPAINDTAVAFLAEAGIETVQRSEAAVPLSNEEQGAMTPDEVLASGTRADHDDADAIVLSCTDMRSVESVARLEEALGKPAICSNQAMMHEALRRLGIDDPVEGFGMLLERPRS</sequence>
<dbReference type="Pfam" id="PF17645">
    <property type="entry name" value="Amdase"/>
    <property type="match status" value="1"/>
</dbReference>
<dbReference type="AlphaFoldDB" id="A0A6B0Y4L4"/>
<dbReference type="PANTHER" id="PTHR40267:SF1">
    <property type="entry name" value="BLR3294 PROTEIN"/>
    <property type="match status" value="1"/>
</dbReference>
<accession>A0A6B0Y4L4</accession>
<protein>
    <submittedName>
        <fullName evidence="1">Asp/Glu racemase</fullName>
    </submittedName>
</protein>
<comment type="caution">
    <text evidence="1">The sequence shown here is derived from an EMBL/GenBank/DDBJ whole genome shotgun (WGS) entry which is preliminary data.</text>
</comment>
<organism evidence="1">
    <name type="scientific">Boseongicola sp. SB0664_bin_43</name>
    <dbReference type="NCBI Taxonomy" id="2604844"/>
    <lineage>
        <taxon>Bacteria</taxon>
        <taxon>Pseudomonadati</taxon>
        <taxon>Pseudomonadota</taxon>
        <taxon>Alphaproteobacteria</taxon>
        <taxon>Rhodobacterales</taxon>
        <taxon>Paracoccaceae</taxon>
        <taxon>Boseongicola</taxon>
    </lineage>
</organism>
<dbReference type="Gene3D" id="3.40.50.12500">
    <property type="match status" value="1"/>
</dbReference>
<gene>
    <name evidence="1" type="ORF">F4Y60_13630</name>
</gene>
<dbReference type="InterPro" id="IPR026286">
    <property type="entry name" value="MaiA/AMDase"/>
</dbReference>